<reference evidence="1 2" key="1">
    <citation type="submission" date="2019-06" db="EMBL/GenBank/DDBJ databases">
        <title>Genome Sequence of the Brown Rot Fungal Pathogen Monilinia laxa.</title>
        <authorList>
            <person name="De Miccolis Angelini R.M."/>
            <person name="Landi L."/>
            <person name="Abate D."/>
            <person name="Pollastro S."/>
            <person name="Romanazzi G."/>
            <person name="Faretra F."/>
        </authorList>
    </citation>
    <scope>NUCLEOTIDE SEQUENCE [LARGE SCALE GENOMIC DNA]</scope>
    <source>
        <strain evidence="1 2">Mlax316</strain>
    </source>
</reference>
<gene>
    <name evidence="1" type="ORF">EYC80_004390</name>
</gene>
<comment type="caution">
    <text evidence="1">The sequence shown here is derived from an EMBL/GenBank/DDBJ whole genome shotgun (WGS) entry which is preliminary data.</text>
</comment>
<evidence type="ECO:0000313" key="1">
    <source>
        <dbReference type="EMBL" id="KAB8305091.1"/>
    </source>
</evidence>
<protein>
    <submittedName>
        <fullName evidence="1">Uncharacterized protein</fullName>
    </submittedName>
</protein>
<dbReference type="AlphaFoldDB" id="A0A5N6KN90"/>
<dbReference type="EMBL" id="VIGI01000001">
    <property type="protein sequence ID" value="KAB8305091.1"/>
    <property type="molecule type" value="Genomic_DNA"/>
</dbReference>
<name>A0A5N6KN90_MONLA</name>
<evidence type="ECO:0000313" key="2">
    <source>
        <dbReference type="Proteomes" id="UP000326757"/>
    </source>
</evidence>
<proteinExistence type="predicted"/>
<keyword evidence="2" id="KW-1185">Reference proteome</keyword>
<sequence>MTGVRNVALQVEQWKRLPVCKIVWYSENGVSCNRPSSRLTLSTYTGPSIIVKSPIPSLLPNVAKPIANSLIGHRHPVNALLTGATTSGGACNLPFNCPALAHDIETKGQSHAIRNCDLWMEEIFELKNPIEPCTFNI</sequence>
<dbReference type="Proteomes" id="UP000326757">
    <property type="component" value="Unassembled WGS sequence"/>
</dbReference>
<accession>A0A5N6KN90</accession>
<organism evidence="1 2">
    <name type="scientific">Monilinia laxa</name>
    <name type="common">Brown rot fungus</name>
    <name type="synonym">Sclerotinia laxa</name>
    <dbReference type="NCBI Taxonomy" id="61186"/>
    <lineage>
        <taxon>Eukaryota</taxon>
        <taxon>Fungi</taxon>
        <taxon>Dikarya</taxon>
        <taxon>Ascomycota</taxon>
        <taxon>Pezizomycotina</taxon>
        <taxon>Leotiomycetes</taxon>
        <taxon>Helotiales</taxon>
        <taxon>Sclerotiniaceae</taxon>
        <taxon>Monilinia</taxon>
    </lineage>
</organism>